<evidence type="ECO:0008006" key="3">
    <source>
        <dbReference type="Google" id="ProtNLM"/>
    </source>
</evidence>
<reference evidence="1 2" key="1">
    <citation type="submission" date="2016-01" db="EMBL/GenBank/DDBJ databases">
        <title>Draft Genome Sequences of Seven Thermophilic Sporeformers Isolated from Foods.</title>
        <authorList>
            <person name="Berendsen E.M."/>
            <person name="Wells-Bennik M.H."/>
            <person name="Krawcyk A.O."/>
            <person name="De Jong A."/>
            <person name="Holsappel S."/>
            <person name="Eijlander R.T."/>
            <person name="Kuipers O.P."/>
        </authorList>
    </citation>
    <scope>NUCLEOTIDE SEQUENCE [LARGE SCALE GENOMIC DNA]</scope>
    <source>
        <strain evidence="1 2">B4110</strain>
    </source>
</reference>
<protein>
    <recommendedName>
        <fullName evidence="3">PIN domain-containing protein</fullName>
    </recommendedName>
</protein>
<organism evidence="1 2">
    <name type="scientific">Parageobacillus toebii</name>
    <dbReference type="NCBI Taxonomy" id="153151"/>
    <lineage>
        <taxon>Bacteria</taxon>
        <taxon>Bacillati</taxon>
        <taxon>Bacillota</taxon>
        <taxon>Bacilli</taxon>
        <taxon>Bacillales</taxon>
        <taxon>Anoxybacillaceae</taxon>
        <taxon>Parageobacillus</taxon>
    </lineage>
</organism>
<comment type="caution">
    <text evidence="1">The sequence shown here is derived from an EMBL/GenBank/DDBJ whole genome shotgun (WGS) entry which is preliminary data.</text>
</comment>
<gene>
    <name evidence="1" type="ORF">B4110_3166</name>
</gene>
<dbReference type="EMBL" id="LQYW01000165">
    <property type="protein sequence ID" value="KYD23412.1"/>
    <property type="molecule type" value="Genomic_DNA"/>
</dbReference>
<dbReference type="RefSeq" id="WP_062679019.1">
    <property type="nucleotide sequence ID" value="NZ_LQYW01000165.1"/>
</dbReference>
<dbReference type="AlphaFoldDB" id="A0A150MGK5"/>
<dbReference type="Proteomes" id="UP000075324">
    <property type="component" value="Unassembled WGS sequence"/>
</dbReference>
<dbReference type="PATRIC" id="fig|153151.4.peg.1584"/>
<accession>A0A150MGK5</accession>
<evidence type="ECO:0000313" key="1">
    <source>
        <dbReference type="EMBL" id="KYD23412.1"/>
    </source>
</evidence>
<evidence type="ECO:0000313" key="2">
    <source>
        <dbReference type="Proteomes" id="UP000075324"/>
    </source>
</evidence>
<name>A0A150MGK5_9BACL</name>
<proteinExistence type="predicted"/>
<sequence length="298" mass="34952">MKVLDSPVLESVRPFISDNTEQLYQSLNEHQAFYMFDNMILTKLRKQISNLPLLLQAFHQSPIFLIPDVVLEESFRNIPTKERYNDYYFELFKQLSAKKQLYIISMETIYQLLEKGMTKKQYIFDAMKQLALEAFRVNRDIINNLERCELSSFSDLPKLGQIILHNGNNAGERFICFFSLLLVHQYYGPAYICSDDGKGVYTMYNTFVNNESLFRMLDVDDFLMLKEQYILLSYDCILQLSIKNTGLSSKEIYAFVQSSGRNESRKVLYSLDGQSFHTEIKNANFAKWIEEGKIEIFF</sequence>